<dbReference type="Gene3D" id="1.10.10.10">
    <property type="entry name" value="Winged helix-like DNA-binding domain superfamily/Winged helix DNA-binding domain"/>
    <property type="match status" value="1"/>
</dbReference>
<organism evidence="7 8">
    <name type="scientific">Actinomadura madurae</name>
    <dbReference type="NCBI Taxonomy" id="1993"/>
    <lineage>
        <taxon>Bacteria</taxon>
        <taxon>Bacillati</taxon>
        <taxon>Actinomycetota</taxon>
        <taxon>Actinomycetes</taxon>
        <taxon>Streptosporangiales</taxon>
        <taxon>Thermomonosporaceae</taxon>
        <taxon>Actinomadura</taxon>
    </lineage>
</organism>
<dbReference type="GO" id="GO:0008483">
    <property type="term" value="F:transaminase activity"/>
    <property type="evidence" value="ECO:0007669"/>
    <property type="project" value="UniProtKB-KW"/>
</dbReference>
<dbReference type="eggNOG" id="COG1167">
    <property type="taxonomic scope" value="Bacteria"/>
</dbReference>
<evidence type="ECO:0000256" key="4">
    <source>
        <dbReference type="ARBA" id="ARBA00023125"/>
    </source>
</evidence>
<reference evidence="7 8" key="1">
    <citation type="submission" date="2016-10" db="EMBL/GenBank/DDBJ databases">
        <authorList>
            <person name="de Groot N.N."/>
        </authorList>
    </citation>
    <scope>NUCLEOTIDE SEQUENCE [LARGE SCALE GENOMIC DNA]</scope>
    <source>
        <strain evidence="7 8">DSM 43067</strain>
    </source>
</reference>
<dbReference type="InterPro" id="IPR015424">
    <property type="entry name" value="PyrdxlP-dep_Trfase"/>
</dbReference>
<dbReference type="PANTHER" id="PTHR46577:SF1">
    <property type="entry name" value="HTH-TYPE TRANSCRIPTIONAL REGULATORY PROTEIN GABR"/>
    <property type="match status" value="1"/>
</dbReference>
<gene>
    <name evidence="7" type="ORF">SAMN04489713_12012</name>
</gene>
<dbReference type="InterPro" id="IPR015422">
    <property type="entry name" value="PyrdxlP-dep_Trfase_small"/>
</dbReference>
<dbReference type="PANTHER" id="PTHR46577">
    <property type="entry name" value="HTH-TYPE TRANSCRIPTIONAL REGULATORY PROTEIN GABR"/>
    <property type="match status" value="1"/>
</dbReference>
<dbReference type="Proteomes" id="UP000183413">
    <property type="component" value="Unassembled WGS sequence"/>
</dbReference>
<name>A0A1I5UMI7_9ACTN</name>
<dbReference type="GO" id="GO:0030170">
    <property type="term" value="F:pyridoxal phosphate binding"/>
    <property type="evidence" value="ECO:0007669"/>
    <property type="project" value="InterPro"/>
</dbReference>
<dbReference type="GO" id="GO:0003700">
    <property type="term" value="F:DNA-binding transcription factor activity"/>
    <property type="evidence" value="ECO:0007669"/>
    <property type="project" value="InterPro"/>
</dbReference>
<dbReference type="AlphaFoldDB" id="A0A1I5UMI7"/>
<keyword evidence="8" id="KW-1185">Reference proteome</keyword>
<dbReference type="Pfam" id="PF00392">
    <property type="entry name" value="GntR"/>
    <property type="match status" value="1"/>
</dbReference>
<dbReference type="PRINTS" id="PR00035">
    <property type="entry name" value="HTHGNTR"/>
</dbReference>
<dbReference type="GO" id="GO:0003677">
    <property type="term" value="F:DNA binding"/>
    <property type="evidence" value="ECO:0007669"/>
    <property type="project" value="UniProtKB-KW"/>
</dbReference>
<dbReference type="SMART" id="SM00345">
    <property type="entry name" value="HTH_GNTR"/>
    <property type="match status" value="1"/>
</dbReference>
<dbReference type="EMBL" id="FOVH01000020">
    <property type="protein sequence ID" value="SFP96409.1"/>
    <property type="molecule type" value="Genomic_DNA"/>
</dbReference>
<dbReference type="InterPro" id="IPR004839">
    <property type="entry name" value="Aminotransferase_I/II_large"/>
</dbReference>
<comment type="similarity">
    <text evidence="1">In the C-terminal section; belongs to the class-I pyridoxal-phosphate-dependent aminotransferase family.</text>
</comment>
<evidence type="ECO:0000256" key="5">
    <source>
        <dbReference type="ARBA" id="ARBA00023163"/>
    </source>
</evidence>
<keyword evidence="7" id="KW-0808">Transferase</keyword>
<sequence length="493" mass="52353">MSTRYVSGPNLARLLGDLSGERPVYAALARAVRGLVLDGRLALRTRLPAERDLAAALGVSRTTVTTAYDRLRDEGYIESRQGAGSWTALPPVRMSSAGEPGPPGGAVPAGRRYGMAHPTPDDPSFIDLGCAAPGAPAVFGDAVAAAVAELPRHSAGPGYEPAGLAGLRQVIADGYTARGVPTRADQIVVTTGAQHAFTLLTQLLVEAGDAVMVERPTYPHALGALRRRGARLVPVGVNEGWDVELVAGAMRQAAVRMAYLIPDFQNPTGYLMSADERAALVDAARRADAFLVADETFADLAHDPRAPREPPLASFDAGGRVVTIGSASKLLWGGLRIGWIRATAPLARRLVLAREPFDMASPVLDQLIVRELLLRVEEVRAERAETLLRSRDALAGALRELLPGWDFRLPAGGMSLWARIGAPVSSRLAEASERLGVRVVAGPVFGADGVLEDYVRLPYVLPPDTLRQAAERIALAFREVEAAPAARPLPAYV</sequence>
<dbReference type="RefSeq" id="WP_075024153.1">
    <property type="nucleotide sequence ID" value="NZ_FOVH01000020.1"/>
</dbReference>
<dbReference type="PROSITE" id="PS50949">
    <property type="entry name" value="HTH_GNTR"/>
    <property type="match status" value="1"/>
</dbReference>
<dbReference type="STRING" id="1993.SAMN04489713_12012"/>
<dbReference type="CDD" id="cd07377">
    <property type="entry name" value="WHTH_GntR"/>
    <property type="match status" value="1"/>
</dbReference>
<evidence type="ECO:0000256" key="1">
    <source>
        <dbReference type="ARBA" id="ARBA00005384"/>
    </source>
</evidence>
<evidence type="ECO:0000259" key="6">
    <source>
        <dbReference type="PROSITE" id="PS50949"/>
    </source>
</evidence>
<feature type="domain" description="HTH gntR-type" evidence="6">
    <location>
        <begin position="22"/>
        <end position="90"/>
    </location>
</feature>
<keyword evidence="5" id="KW-0804">Transcription</keyword>
<keyword evidence="3" id="KW-0805">Transcription regulation</keyword>
<dbReference type="InterPro" id="IPR036388">
    <property type="entry name" value="WH-like_DNA-bd_sf"/>
</dbReference>
<keyword evidence="7" id="KW-0032">Aminotransferase</keyword>
<proteinExistence type="inferred from homology"/>
<evidence type="ECO:0000313" key="8">
    <source>
        <dbReference type="Proteomes" id="UP000183413"/>
    </source>
</evidence>
<dbReference type="Gene3D" id="3.90.1150.10">
    <property type="entry name" value="Aspartate Aminotransferase, domain 1"/>
    <property type="match status" value="1"/>
</dbReference>
<dbReference type="InterPro" id="IPR036390">
    <property type="entry name" value="WH_DNA-bd_sf"/>
</dbReference>
<dbReference type="InParanoid" id="A0A1I5UMI7"/>
<protein>
    <submittedName>
        <fullName evidence="7">DNA-binding transcriptional regulator, MocR family, contains an aminotransferase domain</fullName>
    </submittedName>
</protein>
<evidence type="ECO:0000313" key="7">
    <source>
        <dbReference type="EMBL" id="SFP96409.1"/>
    </source>
</evidence>
<accession>A0A1I5UMI7</accession>
<dbReference type="Gene3D" id="3.40.640.10">
    <property type="entry name" value="Type I PLP-dependent aspartate aminotransferase-like (Major domain)"/>
    <property type="match status" value="1"/>
</dbReference>
<keyword evidence="2" id="KW-0663">Pyridoxal phosphate</keyword>
<keyword evidence="4 7" id="KW-0238">DNA-binding</keyword>
<dbReference type="Pfam" id="PF00155">
    <property type="entry name" value="Aminotran_1_2"/>
    <property type="match status" value="1"/>
</dbReference>
<dbReference type="InterPro" id="IPR000524">
    <property type="entry name" value="Tscrpt_reg_HTH_GntR"/>
</dbReference>
<dbReference type="SUPFAM" id="SSF53383">
    <property type="entry name" value="PLP-dependent transferases"/>
    <property type="match status" value="1"/>
</dbReference>
<dbReference type="InterPro" id="IPR051446">
    <property type="entry name" value="HTH_trans_reg/aminotransferase"/>
</dbReference>
<evidence type="ECO:0000256" key="3">
    <source>
        <dbReference type="ARBA" id="ARBA00023015"/>
    </source>
</evidence>
<dbReference type="InterPro" id="IPR015421">
    <property type="entry name" value="PyrdxlP-dep_Trfase_major"/>
</dbReference>
<evidence type="ECO:0000256" key="2">
    <source>
        <dbReference type="ARBA" id="ARBA00022898"/>
    </source>
</evidence>
<dbReference type="SUPFAM" id="SSF46785">
    <property type="entry name" value="Winged helix' DNA-binding domain"/>
    <property type="match status" value="1"/>
</dbReference>
<dbReference type="CDD" id="cd00609">
    <property type="entry name" value="AAT_like"/>
    <property type="match status" value="1"/>
</dbReference>